<evidence type="ECO:0000313" key="2">
    <source>
        <dbReference type="Proteomes" id="UP000718715"/>
    </source>
</evidence>
<protein>
    <submittedName>
        <fullName evidence="1">Alpha/beta hydrolase</fullName>
    </submittedName>
</protein>
<organism evidence="1 2">
    <name type="scientific">Photobacterium damselae</name>
    <dbReference type="NCBI Taxonomy" id="38293"/>
    <lineage>
        <taxon>Bacteria</taxon>
        <taxon>Pseudomonadati</taxon>
        <taxon>Pseudomonadota</taxon>
        <taxon>Gammaproteobacteria</taxon>
        <taxon>Vibrionales</taxon>
        <taxon>Vibrionaceae</taxon>
        <taxon>Photobacterium</taxon>
    </lineage>
</organism>
<keyword evidence="1" id="KW-0378">Hydrolase</keyword>
<accession>A0ACD3SY83</accession>
<keyword evidence="2" id="KW-1185">Reference proteome</keyword>
<name>A0ACD3SY83_PHODM</name>
<reference evidence="1" key="1">
    <citation type="submission" date="2018-03" db="EMBL/GenBank/DDBJ databases">
        <title>Genomic characterization of a polymicrobial infection associated with a disease outbreak in Pacific white shrimp (Litopenaeus vannamei).</title>
        <authorList>
            <person name="Turner J.W."/>
            <person name="Bachand P.T."/>
            <person name="Tallman J."/>
            <person name="Elledge N.C."/>
            <person name="Pinnell L.J."/>
            <person name="Laughlin R.C."/>
            <person name="Zimba P.V."/>
        </authorList>
    </citation>
    <scope>NUCLEOTIDE SEQUENCE</scope>
    <source>
        <strain evidence="1">Hep-2b-22</strain>
    </source>
</reference>
<gene>
    <name evidence="1" type="ORF">DA092_08650</name>
</gene>
<dbReference type="EMBL" id="PZOJ01000084">
    <property type="protein sequence ID" value="TMX75644.1"/>
    <property type="molecule type" value="Genomic_DNA"/>
</dbReference>
<dbReference type="Proteomes" id="UP000718715">
    <property type="component" value="Unassembled WGS sequence"/>
</dbReference>
<proteinExistence type="predicted"/>
<sequence>MNVKHERNLLKLFFIPTLLIVLSALSGFSIAEPLASSRYGVASTDDGEIIAYSVTGSGDTAMIFVHGWSLDSRLWRNQIDFFSPQYKVITLDLAGHGNSSFNRKEYTMLAFASDIKAVMKKEDIDNAILVGHSMGGGVIAEAAKLMSKEVIGIIGVDTSQNVAAPLSQADLNMMIKPFEEDFHAGMKEFVKNAFPADVDPAVLEWATQDMASAPKDIALNQFRHYLGQYITGESYRVFENINVPVVLVNARLWPTDSVANKKHIKNYKVYFIEDSGHFPMLEQPEAFNQLLLKAAQSIR</sequence>
<evidence type="ECO:0000313" key="1">
    <source>
        <dbReference type="EMBL" id="TMX75644.1"/>
    </source>
</evidence>
<comment type="caution">
    <text evidence="1">The sequence shown here is derived from an EMBL/GenBank/DDBJ whole genome shotgun (WGS) entry which is preliminary data.</text>
</comment>